<feature type="signal peptide" evidence="2">
    <location>
        <begin position="1"/>
        <end position="21"/>
    </location>
</feature>
<keyword evidence="4" id="KW-1185">Reference proteome</keyword>
<gene>
    <name evidence="3" type="ORF">GHT06_016178</name>
</gene>
<dbReference type="PANTHER" id="PTHR35842:SF1">
    <property type="entry name" value="SI:CH211-67E16.11"/>
    <property type="match status" value="1"/>
</dbReference>
<protein>
    <submittedName>
        <fullName evidence="3">Uncharacterized protein</fullName>
    </submittedName>
</protein>
<feature type="region of interest" description="Disordered" evidence="1">
    <location>
        <begin position="160"/>
        <end position="186"/>
    </location>
</feature>
<comment type="caution">
    <text evidence="3">The sequence shown here is derived from an EMBL/GenBank/DDBJ whole genome shotgun (WGS) entry which is preliminary data.</text>
</comment>
<reference evidence="3 4" key="1">
    <citation type="submission" date="2022-05" db="EMBL/GenBank/DDBJ databases">
        <title>A multi-omics perspective on studying reproductive biology in Daphnia sinensis.</title>
        <authorList>
            <person name="Jia J."/>
        </authorList>
    </citation>
    <scope>NUCLEOTIDE SEQUENCE [LARGE SCALE GENOMIC DNA]</scope>
    <source>
        <strain evidence="3 4">WSL</strain>
    </source>
</reference>
<keyword evidence="2" id="KW-0732">Signal</keyword>
<feature type="compositionally biased region" description="Low complexity" evidence="1">
    <location>
        <begin position="59"/>
        <end position="70"/>
    </location>
</feature>
<feature type="region of interest" description="Disordered" evidence="1">
    <location>
        <begin position="469"/>
        <end position="491"/>
    </location>
</feature>
<sequence length="718" mass="80910">MKCACCIVLFYVYSHLIGVSSTPVPSETKNNVINSNNSVTNNNNSALITDNLSSLHRSQQQQQQQHQKQQQNEKDNSEWEVLYDKEIGTWCQPSSDDGQTVGEPITYSPVELVHRELQRMSPVVPHAGPAASMPDSAVLTRWVDAALRLVRGQTLQFNCNSTDSTCSRPTEEQEEKEEEEQQSTIANSRPVASNMNLYVATVDKQQQKWNQKLEAVLPDGALSKTGAHDAWLVLDPTPHLAFGHTLHVFVVDFNTSDVNCIAAGGIPLDGDECMNRVFKNRCTNRMMVRRAAAAAAPPTANWRHPHRCDVDFLPLVHLQNKAPLQSEQRLVCTNQVKGLAPCPQLRSWNETSELICDPLSTNHKRCDSTQDVVKTRCRLFETCDQAVLLSGGWNWQWSGERELGRLLSVYRMLRHNGFDKQSVKIFFANGARAKKGSSAEAHQPSKPIDPIASDPFSFFSPKVVASQQKTGDQVKPVNPHRHHDHHDASERPAMYPASLKIGLRNHIRTVCTTPHCADSFVIYLSSPTRSDGASLLWDADNNGEYDETEVYTIREFLRDIQDCMARQVVVLVDQNYSGLLADSLKRSKRHANVLMFTSGQSHQLSRVGEFTHHWANYHHGHSCLSQTFKDSLDVIRFSTSRYEDNSNGTLKYNLFGAPCDAVPPYSSYELKSLYMGCQYVPTRLWLSRPGTQPRSLKRFLLSSCDPTFPWPHFLLEYC</sequence>
<organism evidence="3 4">
    <name type="scientific">Daphnia sinensis</name>
    <dbReference type="NCBI Taxonomy" id="1820382"/>
    <lineage>
        <taxon>Eukaryota</taxon>
        <taxon>Metazoa</taxon>
        <taxon>Ecdysozoa</taxon>
        <taxon>Arthropoda</taxon>
        <taxon>Crustacea</taxon>
        <taxon>Branchiopoda</taxon>
        <taxon>Diplostraca</taxon>
        <taxon>Cladocera</taxon>
        <taxon>Anomopoda</taxon>
        <taxon>Daphniidae</taxon>
        <taxon>Daphnia</taxon>
        <taxon>Daphnia similis group</taxon>
    </lineage>
</organism>
<feature type="region of interest" description="Disordered" evidence="1">
    <location>
        <begin position="54"/>
        <end position="77"/>
    </location>
</feature>
<feature type="chain" id="PRO_5042123470" evidence="2">
    <location>
        <begin position="22"/>
        <end position="718"/>
    </location>
</feature>
<evidence type="ECO:0000256" key="1">
    <source>
        <dbReference type="SAM" id="MobiDB-lite"/>
    </source>
</evidence>
<evidence type="ECO:0000313" key="3">
    <source>
        <dbReference type="EMBL" id="KAI9559389.1"/>
    </source>
</evidence>
<dbReference type="EMBL" id="WJBH02000005">
    <property type="protein sequence ID" value="KAI9559389.1"/>
    <property type="molecule type" value="Genomic_DNA"/>
</dbReference>
<proteinExistence type="predicted"/>
<accession>A0AAD5KTR1</accession>
<evidence type="ECO:0000313" key="4">
    <source>
        <dbReference type="Proteomes" id="UP000820818"/>
    </source>
</evidence>
<name>A0AAD5KTR1_9CRUS</name>
<dbReference type="AlphaFoldDB" id="A0AAD5KTR1"/>
<evidence type="ECO:0000256" key="2">
    <source>
        <dbReference type="SAM" id="SignalP"/>
    </source>
</evidence>
<dbReference type="Proteomes" id="UP000820818">
    <property type="component" value="Linkage Group LG5"/>
</dbReference>
<dbReference type="PANTHER" id="PTHR35842">
    <property type="entry name" value="SI:CH211-67E16.11"/>
    <property type="match status" value="1"/>
</dbReference>
<feature type="compositionally biased region" description="Acidic residues" evidence="1">
    <location>
        <begin position="172"/>
        <end position="181"/>
    </location>
</feature>